<gene>
    <name evidence="2" type="ORF">FHR36_007338</name>
</gene>
<keyword evidence="1" id="KW-0378">Hydrolase</keyword>
<protein>
    <submittedName>
        <fullName evidence="2">Sortase (Surface protein transpeptidase)</fullName>
    </submittedName>
</protein>
<dbReference type="InterPro" id="IPR023365">
    <property type="entry name" value="Sortase_dom-sf"/>
</dbReference>
<dbReference type="Gene3D" id="2.40.260.10">
    <property type="entry name" value="Sortase"/>
    <property type="match status" value="1"/>
</dbReference>
<keyword evidence="3" id="KW-1185">Reference proteome</keyword>
<dbReference type="Proteomes" id="UP001206483">
    <property type="component" value="Unassembled WGS sequence"/>
</dbReference>
<comment type="caution">
    <text evidence="2">The sequence shown here is derived from an EMBL/GenBank/DDBJ whole genome shotgun (WGS) entry which is preliminary data.</text>
</comment>
<dbReference type="InterPro" id="IPR042001">
    <property type="entry name" value="Sortase_F"/>
</dbReference>
<sequence length="173" mass="18235">MPRSEPVRIRIPALSVNTPLVALHLDATGTLPPPASDDRNLAGWYADSTTPGETGTAVIVAHLDTRQGTAAFYRLSTLTPGQTALVERGDGSTAVFSIDDVQNYPKSAFPTAHVYQPTGRPELRLITCAWPYDRAHGGYQDNTVVYAHLTGTTPPPASAVGSVTSALPVTASP</sequence>
<organism evidence="2 3">
    <name type="scientific">Kitasatospora paracochleata</name>
    <dbReference type="NCBI Taxonomy" id="58354"/>
    <lineage>
        <taxon>Bacteria</taxon>
        <taxon>Bacillati</taxon>
        <taxon>Actinomycetota</taxon>
        <taxon>Actinomycetes</taxon>
        <taxon>Kitasatosporales</taxon>
        <taxon>Streptomycetaceae</taxon>
        <taxon>Kitasatospora</taxon>
    </lineage>
</organism>
<dbReference type="Pfam" id="PF04203">
    <property type="entry name" value="Sortase"/>
    <property type="match status" value="1"/>
</dbReference>
<accession>A0ABT1J9L0</accession>
<dbReference type="InterPro" id="IPR005754">
    <property type="entry name" value="Sortase"/>
</dbReference>
<dbReference type="NCBIfam" id="NF033748">
    <property type="entry name" value="class_F_sortase"/>
    <property type="match status" value="1"/>
</dbReference>
<dbReference type="EMBL" id="JAMZDX010000008">
    <property type="protein sequence ID" value="MCP2314139.1"/>
    <property type="molecule type" value="Genomic_DNA"/>
</dbReference>
<evidence type="ECO:0000313" key="3">
    <source>
        <dbReference type="Proteomes" id="UP001206483"/>
    </source>
</evidence>
<dbReference type="CDD" id="cd05829">
    <property type="entry name" value="Sortase_F"/>
    <property type="match status" value="1"/>
</dbReference>
<evidence type="ECO:0000256" key="1">
    <source>
        <dbReference type="ARBA" id="ARBA00022801"/>
    </source>
</evidence>
<dbReference type="RefSeq" id="WP_253804476.1">
    <property type="nucleotide sequence ID" value="NZ_BAAAUB010000007.1"/>
</dbReference>
<reference evidence="2 3" key="1">
    <citation type="submission" date="2022-06" db="EMBL/GenBank/DDBJ databases">
        <title>Sequencing the genomes of 1000 actinobacteria strains.</title>
        <authorList>
            <person name="Klenk H.-P."/>
        </authorList>
    </citation>
    <scope>NUCLEOTIDE SEQUENCE [LARGE SCALE GENOMIC DNA]</scope>
    <source>
        <strain evidence="2 3">DSM 41656</strain>
    </source>
</reference>
<proteinExistence type="predicted"/>
<evidence type="ECO:0000313" key="2">
    <source>
        <dbReference type="EMBL" id="MCP2314139.1"/>
    </source>
</evidence>
<dbReference type="SUPFAM" id="SSF63817">
    <property type="entry name" value="Sortase"/>
    <property type="match status" value="1"/>
</dbReference>
<name>A0ABT1J9L0_9ACTN</name>